<dbReference type="InterPro" id="IPR007757">
    <property type="entry name" value="MT-A70-like"/>
</dbReference>
<accession>A0A0M9VQV0</accession>
<dbReference type="GO" id="GO:0005634">
    <property type="term" value="C:nucleus"/>
    <property type="evidence" value="ECO:0007669"/>
    <property type="project" value="TreeGrafter"/>
</dbReference>
<dbReference type="OrthoDB" id="61116at2759"/>
<dbReference type="VEuPathDB" id="FungiDB:Malapachy_3670"/>
<dbReference type="EMBL" id="LGAV01000001">
    <property type="protein sequence ID" value="KOS15919.1"/>
    <property type="molecule type" value="Genomic_DNA"/>
</dbReference>
<name>A0A0M9VQV0_9BASI</name>
<evidence type="ECO:0000256" key="1">
    <source>
        <dbReference type="SAM" id="MobiDB-lite"/>
    </source>
</evidence>
<keyword evidence="2" id="KW-0489">Methyltransferase</keyword>
<keyword evidence="3" id="KW-1185">Reference proteome</keyword>
<evidence type="ECO:0000313" key="2">
    <source>
        <dbReference type="EMBL" id="KOS15919.1"/>
    </source>
</evidence>
<dbReference type="STRING" id="77020.A0A0M9VQV0"/>
<dbReference type="GO" id="GO:0032259">
    <property type="term" value="P:methylation"/>
    <property type="evidence" value="ECO:0007669"/>
    <property type="project" value="UniProtKB-KW"/>
</dbReference>
<sequence length="383" mass="42911">MPRCVGEVHGIPIQLLDIDAGRGTPLRVEKEMVRDPWPPASSATSQRPTPSQISDTDAYWDAQLWSDTLACLQADWHANAVWWERQLEVVHVQGPSPTPQLAKCVDQAEEATSPSDTPLVHQPCVHRQDQAQEMTWHDPISQRTFLLQMPPRSAALLTDLLPPATPRPRRPHGWEAIQSLVQSVGGADVVLLDPPWPNQSAARVHRYRRRHGYQTMPDLYDVWRIRPVMETLLPDDPLVAVWVTNHPKVQKFVRDKLFPGLGLVTVAVWAWLKVTAPTKGQAPDMVVPLGDGRVRKPYELLWIGAKHASMFHGPRRQILASIPLAHSVKPYVGDLLSQRRGAYVELFARHVSQGTTLHVSIGKEAVLGNIRPGHDDDDATQIR</sequence>
<proteinExistence type="predicted"/>
<organism evidence="2 3">
    <name type="scientific">Malassezia pachydermatis</name>
    <dbReference type="NCBI Taxonomy" id="77020"/>
    <lineage>
        <taxon>Eukaryota</taxon>
        <taxon>Fungi</taxon>
        <taxon>Dikarya</taxon>
        <taxon>Basidiomycota</taxon>
        <taxon>Ustilaginomycotina</taxon>
        <taxon>Malasseziomycetes</taxon>
        <taxon>Malasseziales</taxon>
        <taxon>Malasseziaceae</taxon>
        <taxon>Malassezia</taxon>
    </lineage>
</organism>
<comment type="caution">
    <text evidence="2">The sequence shown here is derived from an EMBL/GenBank/DDBJ whole genome shotgun (WGS) entry which is preliminary data.</text>
</comment>
<dbReference type="RefSeq" id="XP_017993551.1">
    <property type="nucleotide sequence ID" value="XM_018138132.1"/>
</dbReference>
<dbReference type="InterPro" id="IPR029063">
    <property type="entry name" value="SAM-dependent_MTases_sf"/>
</dbReference>
<dbReference type="GO" id="GO:0008168">
    <property type="term" value="F:methyltransferase activity"/>
    <property type="evidence" value="ECO:0007669"/>
    <property type="project" value="UniProtKB-KW"/>
</dbReference>
<dbReference type="AlphaFoldDB" id="A0A0M9VQV0"/>
<feature type="compositionally biased region" description="Polar residues" evidence="1">
    <location>
        <begin position="41"/>
        <end position="54"/>
    </location>
</feature>
<feature type="region of interest" description="Disordered" evidence="1">
    <location>
        <begin position="31"/>
        <end position="54"/>
    </location>
</feature>
<gene>
    <name evidence="2" type="ORF">Malapachy_3670</name>
</gene>
<protein>
    <submittedName>
        <fullName evidence="2">Methyltransferase-like protein 4</fullName>
    </submittedName>
</protein>
<reference evidence="2 3" key="1">
    <citation type="submission" date="2015-07" db="EMBL/GenBank/DDBJ databases">
        <title>Draft Genome Sequence of Malassezia furfur CBS1878 and Malassezia pachydermatis CBS1879.</title>
        <authorList>
            <person name="Triana S."/>
            <person name="Ohm R."/>
            <person name="Gonzalez A."/>
            <person name="DeCock H."/>
            <person name="Restrepo S."/>
            <person name="Celis A."/>
        </authorList>
    </citation>
    <scope>NUCLEOTIDE SEQUENCE [LARGE SCALE GENOMIC DNA]</scope>
    <source>
        <strain evidence="2 3">CBS 1879</strain>
    </source>
</reference>
<dbReference type="GeneID" id="28730008"/>
<dbReference type="SUPFAM" id="SSF53335">
    <property type="entry name" value="S-adenosyl-L-methionine-dependent methyltransferases"/>
    <property type="match status" value="1"/>
</dbReference>
<dbReference type="PANTHER" id="PTHR12829">
    <property type="entry name" value="N6-ADENOSINE-METHYLTRANSFERASE"/>
    <property type="match status" value="1"/>
</dbReference>
<dbReference type="PANTHER" id="PTHR12829:SF4">
    <property type="entry name" value="N(6)-ADENINE-SPECIFIC METHYLTRANSFERASE METTL4"/>
    <property type="match status" value="1"/>
</dbReference>
<keyword evidence="2" id="KW-0808">Transferase</keyword>
<evidence type="ECO:0000313" key="3">
    <source>
        <dbReference type="Proteomes" id="UP000037751"/>
    </source>
</evidence>
<dbReference type="Pfam" id="PF05063">
    <property type="entry name" value="MT-A70"/>
    <property type="match status" value="1"/>
</dbReference>
<dbReference type="Proteomes" id="UP000037751">
    <property type="component" value="Unassembled WGS sequence"/>
</dbReference>